<evidence type="ECO:0000256" key="1">
    <source>
        <dbReference type="SAM" id="Coils"/>
    </source>
</evidence>
<feature type="coiled-coil region" evidence="1">
    <location>
        <begin position="264"/>
        <end position="305"/>
    </location>
</feature>
<gene>
    <name evidence="3" type="ORF">LSH36_603g04007</name>
</gene>
<reference evidence="3" key="1">
    <citation type="journal article" date="2023" name="Mol. Biol. Evol.">
        <title>Third-Generation Sequencing Reveals the Adaptive Role of the Epigenome in Three Deep-Sea Polychaetes.</title>
        <authorList>
            <person name="Perez M."/>
            <person name="Aroh O."/>
            <person name="Sun Y."/>
            <person name="Lan Y."/>
            <person name="Juniper S.K."/>
            <person name="Young C.R."/>
            <person name="Angers B."/>
            <person name="Qian P.Y."/>
        </authorList>
    </citation>
    <scope>NUCLEOTIDE SEQUENCE</scope>
    <source>
        <strain evidence="3">P08H-3</strain>
    </source>
</reference>
<dbReference type="Proteomes" id="UP001208570">
    <property type="component" value="Unassembled WGS sequence"/>
</dbReference>
<dbReference type="AlphaFoldDB" id="A0AAD9MV23"/>
<accession>A0AAD9MV23</accession>
<keyword evidence="1" id="KW-0175">Coiled coil</keyword>
<comment type="caution">
    <text evidence="3">The sequence shown here is derived from an EMBL/GenBank/DDBJ whole genome shotgun (WGS) entry which is preliminary data.</text>
</comment>
<evidence type="ECO:0000313" key="3">
    <source>
        <dbReference type="EMBL" id="KAK2146515.1"/>
    </source>
</evidence>
<proteinExistence type="predicted"/>
<keyword evidence="4" id="KW-1185">Reference proteome</keyword>
<dbReference type="EMBL" id="JAODUP010000603">
    <property type="protein sequence ID" value="KAK2146515.1"/>
    <property type="molecule type" value="Genomic_DNA"/>
</dbReference>
<sequence>MANKTDKHWVEELFPPRFGLTLDDILNDELPTDEDGDDRVTLPKAEPNSVFAKFARRISPLDVEAVKNVYERVWLMMQMKAEEERKKSAADVDSTGCRDASTSTNDPGVACFPDIQDPCIWNSEEISVLRSVFRATKEENSKLRGELNETREQFRELQERHKRERKENENPLKRLNEAKKANQRLSILSKNLKAQVESTTRQNDLLRKQLQDLKDEQKSALKENHKLRVAVDHERISRKKAELELQCHTREALREQKVHEEHLKMMHEEDIQFLQKTVEELTSELEKEKENHERTKRGLNHLQQHFSSLSLDGVDNKVENVVKEDQLKKWTY</sequence>
<name>A0AAD9MV23_9ANNE</name>
<feature type="region of interest" description="Disordered" evidence="2">
    <location>
        <begin position="85"/>
        <end position="104"/>
    </location>
</feature>
<protein>
    <submittedName>
        <fullName evidence="3">Uncharacterized protein</fullName>
    </submittedName>
</protein>
<feature type="coiled-coil region" evidence="1">
    <location>
        <begin position="133"/>
        <end position="230"/>
    </location>
</feature>
<evidence type="ECO:0000256" key="2">
    <source>
        <dbReference type="SAM" id="MobiDB-lite"/>
    </source>
</evidence>
<evidence type="ECO:0000313" key="4">
    <source>
        <dbReference type="Proteomes" id="UP001208570"/>
    </source>
</evidence>
<organism evidence="3 4">
    <name type="scientific">Paralvinella palmiformis</name>
    <dbReference type="NCBI Taxonomy" id="53620"/>
    <lineage>
        <taxon>Eukaryota</taxon>
        <taxon>Metazoa</taxon>
        <taxon>Spiralia</taxon>
        <taxon>Lophotrochozoa</taxon>
        <taxon>Annelida</taxon>
        <taxon>Polychaeta</taxon>
        <taxon>Sedentaria</taxon>
        <taxon>Canalipalpata</taxon>
        <taxon>Terebellida</taxon>
        <taxon>Terebelliformia</taxon>
        <taxon>Alvinellidae</taxon>
        <taxon>Paralvinella</taxon>
    </lineage>
</organism>